<organism evidence="2 3">
    <name type="scientific">[Myrmecia] bisecta</name>
    <dbReference type="NCBI Taxonomy" id="41462"/>
    <lineage>
        <taxon>Eukaryota</taxon>
        <taxon>Viridiplantae</taxon>
        <taxon>Chlorophyta</taxon>
        <taxon>core chlorophytes</taxon>
        <taxon>Trebouxiophyceae</taxon>
        <taxon>Trebouxiales</taxon>
        <taxon>Trebouxiaceae</taxon>
        <taxon>Myrmecia</taxon>
    </lineage>
</organism>
<name>A0AAW1Q887_9CHLO</name>
<reference evidence="2 3" key="1">
    <citation type="journal article" date="2024" name="Nat. Commun.">
        <title>Phylogenomics reveals the evolutionary origins of lichenization in chlorophyte algae.</title>
        <authorList>
            <person name="Puginier C."/>
            <person name="Libourel C."/>
            <person name="Otte J."/>
            <person name="Skaloud P."/>
            <person name="Haon M."/>
            <person name="Grisel S."/>
            <person name="Petersen M."/>
            <person name="Berrin J.G."/>
            <person name="Delaux P.M."/>
            <person name="Dal Grande F."/>
            <person name="Keller J."/>
        </authorList>
    </citation>
    <scope>NUCLEOTIDE SEQUENCE [LARGE SCALE GENOMIC DNA]</scope>
    <source>
        <strain evidence="2 3">SAG 2043</strain>
    </source>
</reference>
<evidence type="ECO:0000313" key="3">
    <source>
        <dbReference type="Proteomes" id="UP001489004"/>
    </source>
</evidence>
<comment type="caution">
    <text evidence="2">The sequence shown here is derived from an EMBL/GenBank/DDBJ whole genome shotgun (WGS) entry which is preliminary data.</text>
</comment>
<dbReference type="GO" id="GO:0005929">
    <property type="term" value="C:cilium"/>
    <property type="evidence" value="ECO:0007669"/>
    <property type="project" value="TreeGrafter"/>
</dbReference>
<accession>A0AAW1Q887</accession>
<proteinExistence type="predicted"/>
<dbReference type="GO" id="GO:0005737">
    <property type="term" value="C:cytoplasm"/>
    <property type="evidence" value="ECO:0007669"/>
    <property type="project" value="TreeGrafter"/>
</dbReference>
<feature type="region of interest" description="Disordered" evidence="1">
    <location>
        <begin position="1"/>
        <end position="190"/>
    </location>
</feature>
<dbReference type="AlphaFoldDB" id="A0AAW1Q887"/>
<feature type="compositionally biased region" description="Basic and acidic residues" evidence="1">
    <location>
        <begin position="1"/>
        <end position="14"/>
    </location>
</feature>
<keyword evidence="3" id="KW-1185">Reference proteome</keyword>
<evidence type="ECO:0000256" key="1">
    <source>
        <dbReference type="SAM" id="MobiDB-lite"/>
    </source>
</evidence>
<feature type="region of interest" description="Disordered" evidence="1">
    <location>
        <begin position="219"/>
        <end position="243"/>
    </location>
</feature>
<feature type="compositionally biased region" description="Low complexity" evidence="1">
    <location>
        <begin position="112"/>
        <end position="121"/>
    </location>
</feature>
<evidence type="ECO:0000313" key="2">
    <source>
        <dbReference type="EMBL" id="KAK9818380.1"/>
    </source>
</evidence>
<dbReference type="EMBL" id="JALJOR010000004">
    <property type="protein sequence ID" value="KAK9818380.1"/>
    <property type="molecule type" value="Genomic_DNA"/>
</dbReference>
<feature type="compositionally biased region" description="Polar residues" evidence="1">
    <location>
        <begin position="144"/>
        <end position="155"/>
    </location>
</feature>
<dbReference type="Proteomes" id="UP001489004">
    <property type="component" value="Unassembled WGS sequence"/>
</dbReference>
<sequence length="683" mass="73260">MAALKLADREDGAHTRNLSNFSTGSVVEHELDDPEAGHISEDALASAAAAAPTKAKTGFMSSVSDFFHGKMHKPTEDAAPQKRQGRPPLNGGSAQAPSSATGASIGPFGTSQPAQQEQQVQADGRSQQKGAQPPDRMTSARRVSFNSQLARSASEVTDDEQSGGQYSDHEHDESRDMHALGHSGMPGERDVRKEHRGLDFPSSSDSNQRSTQLALVVPQHGGSSSFGLDREFDSPGKAGGGLKARAPLTDAEIRATKLARAKRRLRAMLAINHHEYMENLGPLAPHAKPSTLQRLVKRAFNSTSTFCKVAPSLDGLSAEGLLLDGTGQLSPQPKVPQFSLTLVSVKGLASTGVAGRQAWLQVARMCLYDGRRFLGNVQAVKPRKLANNGSSWVFDPVPFLVRAGRVQKDLQVVIEFNISYELTSTEAANLSASHRRAAAQVDEITLGWAVVNAAELCKVQKELTVNIQLLGGSLTHCNLLSRYNSAVPPVTGMLSRLMSLGGTPSPTLVIKASPTRLNAAEAAAAAMLPPQAIVAPALQQVLAVYRGIMAQQLAQAGSYMASVADPVLVTFPRIVDDAELCSAFLRLWEQHISPRVSPSTVELELVFKQTVMMMWPLLHSQAVLQPTIANFMAHQGERGKKMAEFMALHPVTSMSHRSAEWLHKPFAASELVVHAYGGLGHTV</sequence>
<feature type="compositionally biased region" description="Basic and acidic residues" evidence="1">
    <location>
        <begin position="167"/>
        <end position="179"/>
    </location>
</feature>
<feature type="compositionally biased region" description="Polar residues" evidence="1">
    <location>
        <begin position="92"/>
        <end position="102"/>
    </location>
</feature>
<gene>
    <name evidence="2" type="ORF">WJX72_011683</name>
</gene>
<dbReference type="PANTHER" id="PTHR15176">
    <property type="entry name" value="NEPHROCYSTIN"/>
    <property type="match status" value="1"/>
</dbReference>
<feature type="compositionally biased region" description="Low complexity" evidence="1">
    <location>
        <begin position="43"/>
        <end position="55"/>
    </location>
</feature>
<feature type="compositionally biased region" description="Polar residues" evidence="1">
    <location>
        <begin position="16"/>
        <end position="25"/>
    </location>
</feature>
<dbReference type="PANTHER" id="PTHR15176:SF1">
    <property type="entry name" value="NEPHROCYSTIN-1"/>
    <property type="match status" value="1"/>
</dbReference>
<protein>
    <submittedName>
        <fullName evidence="2">Uncharacterized protein</fullName>
    </submittedName>
</protein>
<dbReference type="InterPro" id="IPR039687">
    <property type="entry name" value="NPHP1"/>
</dbReference>